<dbReference type="Proteomes" id="UP000275846">
    <property type="component" value="Unassembled WGS sequence"/>
</dbReference>
<dbReference type="WBParaSite" id="SSLN_0001253501-mRNA-1">
    <property type="protein sequence ID" value="SSLN_0001253501-mRNA-1"/>
    <property type="gene ID" value="SSLN_0001253501"/>
</dbReference>
<keyword evidence="3" id="KW-1185">Reference proteome</keyword>
<reference evidence="4" key="1">
    <citation type="submission" date="2016-06" db="UniProtKB">
        <authorList>
            <consortium name="WormBaseParasite"/>
        </authorList>
    </citation>
    <scope>IDENTIFICATION</scope>
</reference>
<reference evidence="2 3" key="2">
    <citation type="submission" date="2018-11" db="EMBL/GenBank/DDBJ databases">
        <authorList>
            <consortium name="Pathogen Informatics"/>
        </authorList>
    </citation>
    <scope>NUCLEOTIDE SEQUENCE [LARGE SCALE GENOMIC DNA]</scope>
    <source>
        <strain evidence="2 3">NST_G2</strain>
    </source>
</reference>
<feature type="region of interest" description="Disordered" evidence="1">
    <location>
        <begin position="42"/>
        <end position="66"/>
    </location>
</feature>
<organism evidence="4">
    <name type="scientific">Schistocephalus solidus</name>
    <name type="common">Tapeworm</name>
    <dbReference type="NCBI Taxonomy" id="70667"/>
    <lineage>
        <taxon>Eukaryota</taxon>
        <taxon>Metazoa</taxon>
        <taxon>Spiralia</taxon>
        <taxon>Lophotrochozoa</taxon>
        <taxon>Platyhelminthes</taxon>
        <taxon>Cestoda</taxon>
        <taxon>Eucestoda</taxon>
        <taxon>Diphyllobothriidea</taxon>
        <taxon>Diphyllobothriidae</taxon>
        <taxon>Schistocephalus</taxon>
    </lineage>
</organism>
<proteinExistence type="predicted"/>
<evidence type="ECO:0000313" key="3">
    <source>
        <dbReference type="Proteomes" id="UP000275846"/>
    </source>
</evidence>
<gene>
    <name evidence="2" type="ORF">SSLN_LOCUS12084</name>
</gene>
<feature type="compositionally biased region" description="Basic and acidic residues" evidence="1">
    <location>
        <begin position="47"/>
        <end position="56"/>
    </location>
</feature>
<accession>A0A183T6I6</accession>
<dbReference type="EMBL" id="UYSU01037017">
    <property type="protein sequence ID" value="VDL98469.1"/>
    <property type="molecule type" value="Genomic_DNA"/>
</dbReference>
<evidence type="ECO:0000256" key="1">
    <source>
        <dbReference type="SAM" id="MobiDB-lite"/>
    </source>
</evidence>
<protein>
    <submittedName>
        <fullName evidence="2 4">Uncharacterized protein</fullName>
    </submittedName>
</protein>
<evidence type="ECO:0000313" key="2">
    <source>
        <dbReference type="EMBL" id="VDL98469.1"/>
    </source>
</evidence>
<name>A0A183T6I6_SCHSO</name>
<dbReference type="AlphaFoldDB" id="A0A183T6I6"/>
<evidence type="ECO:0000313" key="4">
    <source>
        <dbReference type="WBParaSite" id="SSLN_0001253501-mRNA-1"/>
    </source>
</evidence>
<sequence>MKRWRPPWIKMHKKQNACAEQQITAPPNVQTAHVIHAIAKPPARARMHGERIREGSKPSFSRMRSNSRYNADVLHRKLGFYTHPLSRAGGNVLPSRPPV</sequence>